<dbReference type="Pfam" id="PF08843">
    <property type="entry name" value="AbiEii"/>
    <property type="match status" value="1"/>
</dbReference>
<feature type="compositionally biased region" description="Basic and acidic residues" evidence="1">
    <location>
        <begin position="294"/>
        <end position="309"/>
    </location>
</feature>
<name>A0A6G9Y774_9NOCA</name>
<evidence type="ECO:0000256" key="1">
    <source>
        <dbReference type="SAM" id="MobiDB-lite"/>
    </source>
</evidence>
<proteinExistence type="predicted"/>
<feature type="compositionally biased region" description="Low complexity" evidence="1">
    <location>
        <begin position="78"/>
        <end position="91"/>
    </location>
</feature>
<evidence type="ECO:0000313" key="2">
    <source>
        <dbReference type="EMBL" id="QIS08994.1"/>
    </source>
</evidence>
<evidence type="ECO:0000313" key="3">
    <source>
        <dbReference type="Proteomes" id="UP000503540"/>
    </source>
</evidence>
<feature type="compositionally biased region" description="Basic and acidic residues" evidence="1">
    <location>
        <begin position="379"/>
        <end position="403"/>
    </location>
</feature>
<feature type="compositionally biased region" description="Low complexity" evidence="1">
    <location>
        <begin position="244"/>
        <end position="254"/>
    </location>
</feature>
<feature type="region of interest" description="Disordered" evidence="1">
    <location>
        <begin position="1743"/>
        <end position="1763"/>
    </location>
</feature>
<dbReference type="KEGG" id="nah:F5544_05410"/>
<dbReference type="EMBL" id="CP046172">
    <property type="protein sequence ID" value="QIS08994.1"/>
    <property type="molecule type" value="Genomic_DNA"/>
</dbReference>
<keyword evidence="3" id="KW-1185">Reference proteome</keyword>
<accession>A0A6G9Y774</accession>
<feature type="region of interest" description="Disordered" evidence="1">
    <location>
        <begin position="1007"/>
        <end position="1049"/>
    </location>
</feature>
<feature type="compositionally biased region" description="Basic and acidic residues" evidence="1">
    <location>
        <begin position="37"/>
        <end position="46"/>
    </location>
</feature>
<feature type="compositionally biased region" description="Polar residues" evidence="1">
    <location>
        <begin position="1008"/>
        <end position="1021"/>
    </location>
</feature>
<gene>
    <name evidence="2" type="ORF">F5544_05410</name>
</gene>
<feature type="compositionally biased region" description="Basic and acidic residues" evidence="1">
    <location>
        <begin position="126"/>
        <end position="136"/>
    </location>
</feature>
<sequence>MADRQPVGARLFRPEQGGLHLSPRNADAGHSARRRARNEERHRDGQPPRPAAATAGRVREHRPAPRHADTRCGGTESGAPAGPCAGGQPHRATPRPPATQPTASHPDINGKNALDTPGGHQAAPNEHGDQAVRGDRTPAAAAPAAPAAHAENGARVADSSQAPADTGKAAETAKPIGADRTVASAPNEVGKQATPVDRIAKPIAAERNTQAPERPASRAGLSGSDAGNRSASVAAGQKDRPVLAAHAAAEADAAAPREHATLPENAVVQSDSRVVEPGSQVGDTGPRAAGPDHLIAEPDRTAVKPDSELRAVIPSSRRAEPTLHVAETDSAGNLIAKDRAAPAEERAILSNDRDPESGSRGIDPGRHQQPGEPGQNHGDSGRRGSEPARHGDPAARRAGMPREPELVGAAREPIHGTASNVGEFRGDARPEAAAHLTPEEVRREIADNKSLIMPERCTWDPERQAFRMRAGNQDITVSVRVADEPLPHEVARFSGEGTEFHVEISPTARTEDVARAVAHELAEIKLAGDPRVRTDPFSERPNEMSSHLGGRFAELKVLEGQLDRAGTEPARAHELPRLRRDLTDLMNRLGLKREAEYADRWKLLREHDPELATRLEHALDRDGPPGQEHDHDAHPDEIPQHTGEFESGERGSGIDFGSAIAFRNELYDAARVETAGSGRSPQDAVQQFAIHRALSRIFKQSPDGWVLKGGQGMLSRIPGARMSSDIDLVRSDSARKLGLGDPDFPKTERAAREADLQDEMIADYCAALERDHGDNLRFVFESKEILQSGGLRIFHRVFVGDIQVMRLGADLNPERKIPMHVDPEIVPFPDQLLRTDAMGTEPNLRVLSVADTLAHKLAGMHTEGFRSEDDKCLDCLPSKTRQGFFECRKAGSTLPYRPQDMADVLLLAMHNEFDGEATKQMLEREFDYRRSGGDLLALTGTGFELPNKDWGDWFEQHLRTTDALPFRTLDEAMPLAHSFLDPLLRDGEFHGQWDPAQRRWIGEHDQPLTETHIPTSESTDQPVPEPRQRPANVRPIEGTGAGAPSTHFADAEHMGRWDALAGRGKSDESLRFYLDRMAANHLPAGDKVKSMYQYLERLGYQPEEVAGLDDKHLRFYVHQSGEEYIHTLALLADPGTTVEIVYTPTRHFEALRGEAYQGHIAYVGELPKGMTLEQANTVAYARWTRGESIHDIPHHEMVRELLELHAKPLKSALAIRDRLIERGIDPSRIRLAYTESGRDHVYSESRWQRAHIFTLARLREDPVGTRQLIVDGLRGAGEAGEIRAARAENMVNEVLSRHEPGDTGPGKYTLLWIRDSRPGGMHGPELDTRPAYIRQMIEMLRERQPDRKILLVGDDLFAGRPELRESWERAGVLDGVDTNTLIKFWERDGLSRAEQGLFFHRFGTEREVVQIGMESGALETQTVLGVPTVYNSALEYEGTKANRWLHYSQRWEYGHTVRITDEHGNQVYDPQTRRPLKEFQPHGPALDPPLRTIERVTVGPELPDPTSRPVAVMRASKVSVTADRITRLIDTGELDQWSQRLGRSTGPKSHEWGEPWTEKDWRSSAHYADQLTRWLHTEARTPDEIATKWDAIRLALQGVVEPGFSRDDTDFSTRMTHPFFTLHTDNDAPVHLTNRLAEGYAAEPEARPAAVAAALREVFETADVRGQGVRDLSAFRMEPEELEKLHQALDRVISRNQIHPPVPYDAPPGGSAWDAPGASTHSRIPPLDRLEITDDRMRYVLEGDDTGRGGGHRFGTGVPNKTEFPERWDDETIRRYVLEIAAAPDRALFQANGNWNVIGWRDGVQVSVIIKQNGQVQSTWPEKGRGVHRNPPAKS</sequence>
<feature type="compositionally biased region" description="Basic and acidic residues" evidence="1">
    <location>
        <begin position="619"/>
        <end position="649"/>
    </location>
</feature>
<protein>
    <submittedName>
        <fullName evidence="2">Uncharacterized protein</fullName>
    </submittedName>
</protein>
<feature type="compositionally biased region" description="Low complexity" evidence="1">
    <location>
        <begin position="138"/>
        <end position="150"/>
    </location>
</feature>
<feature type="compositionally biased region" description="Basic and acidic residues" evidence="1">
    <location>
        <begin position="57"/>
        <end position="70"/>
    </location>
</feature>
<reference evidence="2 3" key="1">
    <citation type="journal article" date="2019" name="ACS Chem. Biol.">
        <title>Identification and Mobilization of a Cryptic Antibiotic Biosynthesis Gene Locus from a Human-Pathogenic Nocardia Isolate.</title>
        <authorList>
            <person name="Herisse M."/>
            <person name="Ishida K."/>
            <person name="Porter J.L."/>
            <person name="Howden B."/>
            <person name="Hertweck C."/>
            <person name="Stinear T.P."/>
            <person name="Pidot S.J."/>
        </authorList>
    </citation>
    <scope>NUCLEOTIDE SEQUENCE [LARGE SCALE GENOMIC DNA]</scope>
    <source>
        <strain evidence="2 3">AUSMDU00012717</strain>
    </source>
</reference>
<organism evidence="2 3">
    <name type="scientific">Nocardia arthritidis</name>
    <dbReference type="NCBI Taxonomy" id="228602"/>
    <lineage>
        <taxon>Bacteria</taxon>
        <taxon>Bacillati</taxon>
        <taxon>Actinomycetota</taxon>
        <taxon>Actinomycetes</taxon>
        <taxon>Mycobacteriales</taxon>
        <taxon>Nocardiaceae</taxon>
        <taxon>Nocardia</taxon>
    </lineage>
</organism>
<feature type="compositionally biased region" description="Basic and acidic residues" evidence="1">
    <location>
        <begin position="336"/>
        <end position="357"/>
    </location>
</feature>
<dbReference type="Proteomes" id="UP000503540">
    <property type="component" value="Chromosome"/>
</dbReference>
<feature type="region of interest" description="Disordered" evidence="1">
    <location>
        <begin position="1"/>
        <end position="403"/>
    </location>
</feature>
<feature type="region of interest" description="Disordered" evidence="1">
    <location>
        <begin position="619"/>
        <end position="651"/>
    </location>
</feature>
<dbReference type="InterPro" id="IPR014942">
    <property type="entry name" value="AbiEii"/>
</dbReference>